<proteinExistence type="predicted"/>
<organism evidence="1 2">
    <name type="scientific">Flexibacter flexilis DSM 6793</name>
    <dbReference type="NCBI Taxonomy" id="927664"/>
    <lineage>
        <taxon>Bacteria</taxon>
        <taxon>Pseudomonadati</taxon>
        <taxon>Bacteroidota</taxon>
        <taxon>Cytophagia</taxon>
        <taxon>Cytophagales</taxon>
        <taxon>Flexibacteraceae</taxon>
        <taxon>Flexibacter</taxon>
    </lineage>
</organism>
<dbReference type="STRING" id="927664.SAMN05421780_11816"/>
<sequence>MLAAITVACAPKNNQKQTSTKMPMPGSDRDEHGCIGSAGYTWSVTKKKCVRVWEDLDLKLLPTDTKDATFSAVIFSGQKDTAEVFVPSLRQSLLLKASDKDTWSGGNGWKLSKTANGAQLLKDNAIIYKSE</sequence>
<keyword evidence="2" id="KW-1185">Reference proteome</keyword>
<dbReference type="AlphaFoldDB" id="A0A1I1NR27"/>
<dbReference type="Proteomes" id="UP000199514">
    <property type="component" value="Unassembled WGS sequence"/>
</dbReference>
<reference evidence="1 2" key="1">
    <citation type="submission" date="2016-10" db="EMBL/GenBank/DDBJ databases">
        <authorList>
            <person name="de Groot N.N."/>
        </authorList>
    </citation>
    <scope>NUCLEOTIDE SEQUENCE [LARGE SCALE GENOMIC DNA]</scope>
    <source>
        <strain evidence="1 2">DSM 6793</strain>
    </source>
</reference>
<name>A0A1I1NR27_9BACT</name>
<evidence type="ECO:0000313" key="2">
    <source>
        <dbReference type="Proteomes" id="UP000199514"/>
    </source>
</evidence>
<protein>
    <submittedName>
        <fullName evidence="1">Uncharacterized protein</fullName>
    </submittedName>
</protein>
<evidence type="ECO:0000313" key="1">
    <source>
        <dbReference type="EMBL" id="SFC99987.1"/>
    </source>
</evidence>
<gene>
    <name evidence="1" type="ORF">SAMN05421780_11816</name>
</gene>
<dbReference type="EMBL" id="FOLE01000018">
    <property type="protein sequence ID" value="SFC99987.1"/>
    <property type="molecule type" value="Genomic_DNA"/>
</dbReference>
<accession>A0A1I1NR27</accession>